<name>A0A4Y9FAP3_9DEIN</name>
<protein>
    <submittedName>
        <fullName evidence="1">Uncharacterized protein</fullName>
    </submittedName>
</protein>
<dbReference type="AlphaFoldDB" id="A0A4Y9FAP3"/>
<dbReference type="EMBL" id="SJZF01000011">
    <property type="protein sequence ID" value="TFU26166.1"/>
    <property type="molecule type" value="Genomic_DNA"/>
</dbReference>
<sequence>MPEFRVTDTELRVAADLLLRRGSWGVSREDFHRHFGGDRRGRAIMAELRKRGILPVVVAENPAGDEVYKVAQSEDEFRAYRASLVSRIQELHEAVRGLDEAWAEWRRTGRPRFPQPALFEVDRGGGG</sequence>
<reference evidence="1 2" key="1">
    <citation type="submission" date="2019-03" db="EMBL/GenBank/DDBJ databases">
        <title>Thermus tengchongensis species for the arsenic transformation mechanism.</title>
        <authorList>
            <person name="Yuan G.C."/>
        </authorList>
    </citation>
    <scope>NUCLEOTIDE SEQUENCE [LARGE SCALE GENOMIC DNA]</scope>
    <source>
        <strain evidence="1 2">15W</strain>
    </source>
</reference>
<dbReference type="RefSeq" id="WP_135260283.1">
    <property type="nucleotide sequence ID" value="NZ_SJZF01000011.1"/>
</dbReference>
<accession>A0A4Y9FAP3</accession>
<proteinExistence type="predicted"/>
<evidence type="ECO:0000313" key="1">
    <source>
        <dbReference type="EMBL" id="TFU26166.1"/>
    </source>
</evidence>
<organism evidence="1 2">
    <name type="scientific">Thermus tengchongensis</name>
    <dbReference type="NCBI Taxonomy" id="1214928"/>
    <lineage>
        <taxon>Bacteria</taxon>
        <taxon>Thermotogati</taxon>
        <taxon>Deinococcota</taxon>
        <taxon>Deinococci</taxon>
        <taxon>Thermales</taxon>
        <taxon>Thermaceae</taxon>
        <taxon>Thermus</taxon>
    </lineage>
</organism>
<evidence type="ECO:0000313" key="2">
    <source>
        <dbReference type="Proteomes" id="UP000297668"/>
    </source>
</evidence>
<dbReference type="Proteomes" id="UP000297668">
    <property type="component" value="Unassembled WGS sequence"/>
</dbReference>
<gene>
    <name evidence="1" type="ORF">E0687_07180</name>
</gene>
<comment type="caution">
    <text evidence="1">The sequence shown here is derived from an EMBL/GenBank/DDBJ whole genome shotgun (WGS) entry which is preliminary data.</text>
</comment>